<dbReference type="AlphaFoldDB" id="A0A2A2L537"/>
<evidence type="ECO:0000313" key="1">
    <source>
        <dbReference type="EMBL" id="PAV81205.1"/>
    </source>
</evidence>
<dbReference type="EMBL" id="LIAE01007195">
    <property type="protein sequence ID" value="PAV81205.1"/>
    <property type="molecule type" value="Genomic_DNA"/>
</dbReference>
<organism evidence="1 2">
    <name type="scientific">Diploscapter pachys</name>
    <dbReference type="NCBI Taxonomy" id="2018661"/>
    <lineage>
        <taxon>Eukaryota</taxon>
        <taxon>Metazoa</taxon>
        <taxon>Ecdysozoa</taxon>
        <taxon>Nematoda</taxon>
        <taxon>Chromadorea</taxon>
        <taxon>Rhabditida</taxon>
        <taxon>Rhabditina</taxon>
        <taxon>Rhabditomorpha</taxon>
        <taxon>Rhabditoidea</taxon>
        <taxon>Rhabditidae</taxon>
        <taxon>Diploscapter</taxon>
    </lineage>
</organism>
<dbReference type="OrthoDB" id="5873256at2759"/>
<sequence>MDKIKFVSDLELAIFLFRRFSEKFETRQLVKIAHLPTVSRLEQIIQQKPDWRICENELQDLISNHFLTDELRGAFDNFEFIVAGDRENEWIEEKFELKISKAEENIVENVEDFKEHIDLIGCILSLAIDQKNSWSASRLFTILCPQILPTLKKLAADGRLTIFQTLLSYVMKSNIADNYDSTNEVLNEHIHFLRQFDRAIDKIQEQIGNTEGCSKRSLLQSVNIAAQFLLSTDKFSFCSKIRTAQNFLKTHIEEVHRNFKIFNNISSRVCKKPIFISEAQLICYHFLDRLTALDTIEVKQNSVSPNFKTPRAKPTLNFFTSPEAPEDQQENSDEPMELANFVNNSTPTPIRISRLPKMSIHEELLDEEKENIGPNSKNGKSQDDNNKVIKSFCDCSNFFKRIKYLVSR</sequence>
<reference evidence="1 2" key="1">
    <citation type="journal article" date="2017" name="Curr. Biol.">
        <title>Genome architecture and evolution of a unichromosomal asexual nematode.</title>
        <authorList>
            <person name="Fradin H."/>
            <person name="Zegar C."/>
            <person name="Gutwein M."/>
            <person name="Lucas J."/>
            <person name="Kovtun M."/>
            <person name="Corcoran D."/>
            <person name="Baugh L.R."/>
            <person name="Kiontke K."/>
            <person name="Gunsalus K."/>
            <person name="Fitch D.H."/>
            <person name="Piano F."/>
        </authorList>
    </citation>
    <scope>NUCLEOTIDE SEQUENCE [LARGE SCALE GENOMIC DNA]</scope>
    <source>
        <strain evidence="1">PF1309</strain>
    </source>
</reference>
<gene>
    <name evidence="1" type="ORF">WR25_14562</name>
</gene>
<dbReference type="Proteomes" id="UP000218231">
    <property type="component" value="Unassembled WGS sequence"/>
</dbReference>
<comment type="caution">
    <text evidence="1">The sequence shown here is derived from an EMBL/GenBank/DDBJ whole genome shotgun (WGS) entry which is preliminary data.</text>
</comment>
<dbReference type="STRING" id="2018661.A0A2A2L537"/>
<keyword evidence="2" id="KW-1185">Reference proteome</keyword>
<name>A0A2A2L537_9BILA</name>
<accession>A0A2A2L537</accession>
<protein>
    <submittedName>
        <fullName evidence="1">Uncharacterized protein</fullName>
    </submittedName>
</protein>
<proteinExistence type="predicted"/>
<evidence type="ECO:0000313" key="2">
    <source>
        <dbReference type="Proteomes" id="UP000218231"/>
    </source>
</evidence>